<name>A0A0D6B4X5_RHOSU</name>
<sequence>MRILRLPIIGPGRIGVGGGLKKRRDLVALGKLSPGCIRLEGLALNVCRASAQARRGRNRAEGCHRATTATATLSR</sequence>
<proteinExistence type="predicted"/>
<dbReference type="GO" id="GO:0016829">
    <property type="term" value="F:lyase activity"/>
    <property type="evidence" value="ECO:0007669"/>
    <property type="project" value="UniProtKB-KW"/>
</dbReference>
<protein>
    <submittedName>
        <fullName evidence="1">Histidine ammonia-lyase</fullName>
    </submittedName>
</protein>
<evidence type="ECO:0000313" key="1">
    <source>
        <dbReference type="EMBL" id="BAQ69754.1"/>
    </source>
</evidence>
<dbReference type="AlphaFoldDB" id="A0A0D6B4X5"/>
<dbReference type="EMBL" id="AP014800">
    <property type="protein sequence ID" value="BAQ69754.1"/>
    <property type="molecule type" value="Genomic_DNA"/>
</dbReference>
<dbReference type="KEGG" id="rsu:NHU_02606"/>
<accession>A0A0D6B4X5</accession>
<reference evidence="1 2" key="1">
    <citation type="submission" date="2015-02" db="EMBL/GenBank/DDBJ databases">
        <title>Genome sequene of Rhodovulum sulfidophilum DSM 2351.</title>
        <authorList>
            <person name="Nagao N."/>
        </authorList>
    </citation>
    <scope>NUCLEOTIDE SEQUENCE [LARGE SCALE GENOMIC DNA]</scope>
    <source>
        <strain evidence="1 2">DSM 2351</strain>
    </source>
</reference>
<keyword evidence="1" id="KW-0456">Lyase</keyword>
<evidence type="ECO:0000313" key="2">
    <source>
        <dbReference type="Proteomes" id="UP000064912"/>
    </source>
</evidence>
<organism evidence="1 2">
    <name type="scientific">Rhodovulum sulfidophilum</name>
    <name type="common">Rhodobacter sulfidophilus</name>
    <dbReference type="NCBI Taxonomy" id="35806"/>
    <lineage>
        <taxon>Bacteria</taxon>
        <taxon>Pseudomonadati</taxon>
        <taxon>Pseudomonadota</taxon>
        <taxon>Alphaproteobacteria</taxon>
        <taxon>Rhodobacterales</taxon>
        <taxon>Paracoccaceae</taxon>
        <taxon>Rhodovulum</taxon>
    </lineage>
</organism>
<dbReference type="Proteomes" id="UP000064912">
    <property type="component" value="Chromosome"/>
</dbReference>
<dbReference type="PATRIC" id="fig|35806.4.peg.2683"/>
<gene>
    <name evidence="1" type="primary">hutH</name>
    <name evidence="1" type="ORF">NHU_02606</name>
</gene>